<dbReference type="Pfam" id="PF10025">
    <property type="entry name" value="DUF2267"/>
    <property type="match status" value="1"/>
</dbReference>
<comment type="caution">
    <text evidence="2">The sequence shown here is derived from an EMBL/GenBank/DDBJ whole genome shotgun (WGS) entry which is preliminary data.</text>
</comment>
<evidence type="ECO:0000313" key="2">
    <source>
        <dbReference type="EMBL" id="MEY8042928.1"/>
    </source>
</evidence>
<dbReference type="RefSeq" id="WP_345364047.1">
    <property type="nucleotide sequence ID" value="NZ_BAABII010000010.1"/>
</dbReference>
<sequence>MKEHEIVSAVEKTTGLGDPAHTEQAVRATVRVLGERLAGGETRHLASQLPEPLARELPPQGEGERFGMDEFYRRVAREEGEGCTASQARQHSRAVMTALRGSLTGHEFDDLATQLPKEYDDLLSLGPVH</sequence>
<protein>
    <submittedName>
        <fullName evidence="2">DUF2267 domain-containing protein</fullName>
    </submittedName>
</protein>
<dbReference type="InterPro" id="IPR038282">
    <property type="entry name" value="DUF2267_sf"/>
</dbReference>
<name>A0ABV4CPA9_9PSEU</name>
<evidence type="ECO:0000256" key="1">
    <source>
        <dbReference type="SAM" id="MobiDB-lite"/>
    </source>
</evidence>
<proteinExistence type="predicted"/>
<gene>
    <name evidence="2" type="ORF">AB8O55_26270</name>
</gene>
<feature type="region of interest" description="Disordered" evidence="1">
    <location>
        <begin position="42"/>
        <end position="66"/>
    </location>
</feature>
<reference evidence="2 3" key="1">
    <citation type="submission" date="2024-08" db="EMBL/GenBank/DDBJ databases">
        <title>Genome mining of Saccharopolyspora cebuensis PGLac3 from Nigerian medicinal plant.</title>
        <authorList>
            <person name="Ezeobiora C.E."/>
            <person name="Igbokwe N.H."/>
            <person name="Amin D.H."/>
            <person name="Mendie U.E."/>
        </authorList>
    </citation>
    <scope>NUCLEOTIDE SEQUENCE [LARGE SCALE GENOMIC DNA]</scope>
    <source>
        <strain evidence="2 3">PGLac3</strain>
    </source>
</reference>
<organism evidence="2 3">
    <name type="scientific">Saccharopolyspora cebuensis</name>
    <dbReference type="NCBI Taxonomy" id="418759"/>
    <lineage>
        <taxon>Bacteria</taxon>
        <taxon>Bacillati</taxon>
        <taxon>Actinomycetota</taxon>
        <taxon>Actinomycetes</taxon>
        <taxon>Pseudonocardiales</taxon>
        <taxon>Pseudonocardiaceae</taxon>
        <taxon>Saccharopolyspora</taxon>
    </lineage>
</organism>
<dbReference type="Proteomes" id="UP001564626">
    <property type="component" value="Unassembled WGS sequence"/>
</dbReference>
<keyword evidence="3" id="KW-1185">Reference proteome</keyword>
<dbReference type="Gene3D" id="1.10.490.110">
    <property type="entry name" value="Uncharacterized conserved protein DUF2267"/>
    <property type="match status" value="1"/>
</dbReference>
<accession>A0ABV4CPA9</accession>
<evidence type="ECO:0000313" key="3">
    <source>
        <dbReference type="Proteomes" id="UP001564626"/>
    </source>
</evidence>
<dbReference type="InterPro" id="IPR018727">
    <property type="entry name" value="DUF2267"/>
</dbReference>
<dbReference type="EMBL" id="JBGEHV010000070">
    <property type="protein sequence ID" value="MEY8042928.1"/>
    <property type="molecule type" value="Genomic_DNA"/>
</dbReference>